<keyword evidence="6" id="KW-0325">Glycoprotein</keyword>
<evidence type="ECO:0000256" key="5">
    <source>
        <dbReference type="ARBA" id="ARBA00023157"/>
    </source>
</evidence>
<evidence type="ECO:0000256" key="3">
    <source>
        <dbReference type="ARBA" id="ARBA00022759"/>
    </source>
</evidence>
<dbReference type="SUPFAM" id="SSF48537">
    <property type="entry name" value="Phospholipase C/P1 nuclease"/>
    <property type="match status" value="1"/>
</dbReference>
<sequence>MGKINLKLLMFIGLLMSSYVFSWGITGHRVIAEIAERHLTKKSKKELRKLFGKEKMAYWANWPDAIKSNSTDTWKDTFVWHYINVEPQADFAAFKTAVKEQNKPNVYNQILALSETIKDKKRPKEERKTAIIFLIHLMGDLSQPMHTGRAEDLGGNKIEITYFGSKTNLHSLWDSKLIDAQKYSYTEYATLLDTKNKEEIKAIQSGTLMDWLYASHKAANKLYAATPAGSKLGYEYQYKFTPLLEEQLRNGGLRLAKVLNELLRDN</sequence>
<protein>
    <submittedName>
        <fullName evidence="7">S1/P1 Nuclease</fullName>
    </submittedName>
</protein>
<name>A0A6P1QXC4_9FLAO</name>
<dbReference type="OrthoDB" id="267579at2"/>
<dbReference type="EMBL" id="CP029149">
    <property type="protein sequence ID" value="QHN65653.1"/>
    <property type="molecule type" value="Genomic_DNA"/>
</dbReference>
<dbReference type="RefSeq" id="WP_160224402.1">
    <property type="nucleotide sequence ID" value="NZ_CP029149.1"/>
</dbReference>
<keyword evidence="5" id="KW-1015">Disulfide bond</keyword>
<evidence type="ECO:0000256" key="6">
    <source>
        <dbReference type="ARBA" id="ARBA00023180"/>
    </source>
</evidence>
<dbReference type="GO" id="GO:0046872">
    <property type="term" value="F:metal ion binding"/>
    <property type="evidence" value="ECO:0007669"/>
    <property type="project" value="UniProtKB-KW"/>
</dbReference>
<dbReference type="Gene3D" id="1.10.575.10">
    <property type="entry name" value="P1 Nuclease"/>
    <property type="match status" value="1"/>
</dbReference>
<proteinExistence type="predicted"/>
<evidence type="ECO:0000313" key="8">
    <source>
        <dbReference type="Proteomes" id="UP000464318"/>
    </source>
</evidence>
<dbReference type="InterPro" id="IPR008947">
    <property type="entry name" value="PLipase_C/P1_nuclease_dom_sf"/>
</dbReference>
<dbReference type="Pfam" id="PF02265">
    <property type="entry name" value="S1-P1_nuclease"/>
    <property type="match status" value="1"/>
</dbReference>
<dbReference type="CDD" id="cd11010">
    <property type="entry name" value="S1-P1_nuclease"/>
    <property type="match status" value="1"/>
</dbReference>
<dbReference type="GO" id="GO:0006308">
    <property type="term" value="P:DNA catabolic process"/>
    <property type="evidence" value="ECO:0007669"/>
    <property type="project" value="InterPro"/>
</dbReference>
<dbReference type="Proteomes" id="UP000464318">
    <property type="component" value="Chromosome"/>
</dbReference>
<evidence type="ECO:0000256" key="2">
    <source>
        <dbReference type="ARBA" id="ARBA00022723"/>
    </source>
</evidence>
<dbReference type="GO" id="GO:0016788">
    <property type="term" value="F:hydrolase activity, acting on ester bonds"/>
    <property type="evidence" value="ECO:0007669"/>
    <property type="project" value="InterPro"/>
</dbReference>
<dbReference type="KEGG" id="bcad:DBX24_07050"/>
<evidence type="ECO:0000256" key="4">
    <source>
        <dbReference type="ARBA" id="ARBA00022801"/>
    </source>
</evidence>
<keyword evidence="4" id="KW-0378">Hydrolase</keyword>
<dbReference type="GO" id="GO:0003676">
    <property type="term" value="F:nucleic acid binding"/>
    <property type="evidence" value="ECO:0007669"/>
    <property type="project" value="InterPro"/>
</dbReference>
<keyword evidence="8" id="KW-1185">Reference proteome</keyword>
<reference evidence="7 8" key="1">
    <citation type="submission" date="2018-04" db="EMBL/GenBank/DDBJ databases">
        <title>Characteristic and Complete Genome Sequencing of A Novel Member of Infective Endocarditis Causative Bacteria: Bergeyella cardium QL-PH.</title>
        <authorList>
            <person name="Pan H."/>
            <person name="Sun E."/>
            <person name="Zhang Y."/>
        </authorList>
    </citation>
    <scope>NUCLEOTIDE SEQUENCE [LARGE SCALE GENOMIC DNA]</scope>
    <source>
        <strain evidence="7 8">HPQL</strain>
    </source>
</reference>
<keyword evidence="2" id="KW-0479">Metal-binding</keyword>
<keyword evidence="1" id="KW-0540">Nuclease</keyword>
<evidence type="ECO:0000256" key="1">
    <source>
        <dbReference type="ARBA" id="ARBA00022722"/>
    </source>
</evidence>
<keyword evidence="3" id="KW-0255">Endonuclease</keyword>
<organism evidence="7 8">
    <name type="scientific">Bergeyella cardium</name>
    <dbReference type="NCBI Taxonomy" id="1585976"/>
    <lineage>
        <taxon>Bacteria</taxon>
        <taxon>Pseudomonadati</taxon>
        <taxon>Bacteroidota</taxon>
        <taxon>Flavobacteriia</taxon>
        <taxon>Flavobacteriales</taxon>
        <taxon>Weeksellaceae</taxon>
        <taxon>Bergeyella</taxon>
    </lineage>
</organism>
<dbReference type="PANTHER" id="PTHR33146:SF26">
    <property type="entry name" value="ENDONUCLEASE 4"/>
    <property type="match status" value="1"/>
</dbReference>
<evidence type="ECO:0000313" key="7">
    <source>
        <dbReference type="EMBL" id="QHN65653.1"/>
    </source>
</evidence>
<dbReference type="GO" id="GO:0004519">
    <property type="term" value="F:endonuclease activity"/>
    <property type="evidence" value="ECO:0007669"/>
    <property type="project" value="UniProtKB-KW"/>
</dbReference>
<dbReference type="InterPro" id="IPR003154">
    <property type="entry name" value="S1/P1nuclease"/>
</dbReference>
<gene>
    <name evidence="7" type="ORF">DBX24_07050</name>
</gene>
<accession>A0A6P1QXC4</accession>
<dbReference type="AlphaFoldDB" id="A0A6P1QXC4"/>
<dbReference type="PANTHER" id="PTHR33146">
    <property type="entry name" value="ENDONUCLEASE 4"/>
    <property type="match status" value="1"/>
</dbReference>